<keyword evidence="3" id="KW-0217">Developmental protein</keyword>
<dbReference type="EMBL" id="CH477473">
    <property type="protein sequence ID" value="EAT40355.1"/>
    <property type="molecule type" value="Genomic_DNA"/>
</dbReference>
<keyword evidence="5" id="KW-0221">Differentiation</keyword>
<dbReference type="PaxDb" id="7159-AAEL007900-PC"/>
<evidence type="ECO:0000256" key="5">
    <source>
        <dbReference type="ARBA" id="ARBA00022782"/>
    </source>
</evidence>
<evidence type="ECO:0000256" key="3">
    <source>
        <dbReference type="ARBA" id="ARBA00022473"/>
    </source>
</evidence>
<gene>
    <name evidence="7" type="ORF">AaeL_AAEL007900</name>
</gene>
<sequence>MCFPIPKCYVVIFDLFDQTKIFCVIYSITMGLPELPDQNNGDDFRMEEDFSINADGTTDDSENEYYEENEYMGYQPLNMRDSSNTIEEESDASESNTTVILDASATHELLNVDVWNAPRPNELNIELDSEKAEQIRNVMADFKLPNASVPQWAVGIPEESWKEELLLRIRQRQNCQAADENSNNSNNK</sequence>
<dbReference type="STRING" id="7159.Q170I8"/>
<keyword evidence="6" id="KW-0744">Spermatogenesis</keyword>
<keyword evidence="4" id="KW-0597">Phosphoprotein</keyword>
<protein>
    <recommendedName>
        <fullName evidence="2">Male-enhanced antigen 1</fullName>
    </recommendedName>
</protein>
<evidence type="ECO:0000313" key="8">
    <source>
        <dbReference type="Proteomes" id="UP000682892"/>
    </source>
</evidence>
<evidence type="ECO:0000256" key="6">
    <source>
        <dbReference type="ARBA" id="ARBA00022871"/>
    </source>
</evidence>
<evidence type="ECO:0000313" key="7">
    <source>
        <dbReference type="EMBL" id="EAT40355.1"/>
    </source>
</evidence>
<evidence type="ECO:0000256" key="4">
    <source>
        <dbReference type="ARBA" id="ARBA00022553"/>
    </source>
</evidence>
<reference evidence="7" key="2">
    <citation type="journal article" date="2007" name="Science">
        <title>Genome sequence of Aedes aegypti, a major arbovirus vector.</title>
        <authorList>
            <person name="Nene V."/>
            <person name="Wortman J.R."/>
            <person name="Lawson D."/>
            <person name="Haas B."/>
            <person name="Kodira C."/>
            <person name="Tu Z.J."/>
            <person name="Loftus B."/>
            <person name="Xi Z."/>
            <person name="Megy K."/>
            <person name="Grabherr M."/>
            <person name="Ren Q."/>
            <person name="Zdobnov E.M."/>
            <person name="Lobo N.F."/>
            <person name="Campbell K.S."/>
            <person name="Brown S.E."/>
            <person name="Bonaldo M.F."/>
            <person name="Zhu J."/>
            <person name="Sinkins S.P."/>
            <person name="Hogenkamp D.G."/>
            <person name="Amedeo P."/>
            <person name="Arensburger P."/>
            <person name="Atkinson P.W."/>
            <person name="Bidwell S."/>
            <person name="Biedler J."/>
            <person name="Birney E."/>
            <person name="Bruggner R.V."/>
            <person name="Costas J."/>
            <person name="Coy M.R."/>
            <person name="Crabtree J."/>
            <person name="Crawford M."/>
            <person name="Debruyn B."/>
            <person name="Decaprio D."/>
            <person name="Eiglmeier K."/>
            <person name="Eisenstadt E."/>
            <person name="El-Dorry H."/>
            <person name="Gelbart W.M."/>
            <person name="Gomes S.L."/>
            <person name="Hammond M."/>
            <person name="Hannick L.I."/>
            <person name="Hogan J.R."/>
            <person name="Holmes M.H."/>
            <person name="Jaffe D."/>
            <person name="Johnston J.S."/>
            <person name="Kennedy R.C."/>
            <person name="Koo H."/>
            <person name="Kravitz S."/>
            <person name="Kriventseva E.V."/>
            <person name="Kulp D."/>
            <person name="Labutti K."/>
            <person name="Lee E."/>
            <person name="Li S."/>
            <person name="Lovin D.D."/>
            <person name="Mao C."/>
            <person name="Mauceli E."/>
            <person name="Menck C.F."/>
            <person name="Miller J.R."/>
            <person name="Montgomery P."/>
            <person name="Mori A."/>
            <person name="Nascimento A.L."/>
            <person name="Naveira H.F."/>
            <person name="Nusbaum C."/>
            <person name="O'leary S."/>
            <person name="Orvis J."/>
            <person name="Pertea M."/>
            <person name="Quesneville H."/>
            <person name="Reidenbach K.R."/>
            <person name="Rogers Y.H."/>
            <person name="Roth C.W."/>
            <person name="Schneider J.R."/>
            <person name="Schatz M."/>
            <person name="Shumway M."/>
            <person name="Stanke M."/>
            <person name="Stinson E.O."/>
            <person name="Tubio J.M."/>
            <person name="Vanzee J.P."/>
            <person name="Verjovski-Almeida S."/>
            <person name="Werner D."/>
            <person name="White O."/>
            <person name="Wyder S."/>
            <person name="Zeng Q."/>
            <person name="Zhao Q."/>
            <person name="Zhao Y."/>
            <person name="Hill C.A."/>
            <person name="Raikhel A.S."/>
            <person name="Soares M.B."/>
            <person name="Knudson D.L."/>
            <person name="Lee N.H."/>
            <person name="Galagan J."/>
            <person name="Salzberg S.L."/>
            <person name="Paulsen I.T."/>
            <person name="Dimopoulos G."/>
            <person name="Collins F.H."/>
            <person name="Birren B."/>
            <person name="Fraser-Liggett C.M."/>
            <person name="Severson D.W."/>
        </authorList>
    </citation>
    <scope>NUCLEOTIDE SEQUENCE [LARGE SCALE GENOMIC DNA]</scope>
    <source>
        <strain evidence="7">Liverpool</strain>
    </source>
</reference>
<dbReference type="InterPro" id="IPR009685">
    <property type="entry name" value="MEA1"/>
</dbReference>
<dbReference type="GO" id="GO:0007283">
    <property type="term" value="P:spermatogenesis"/>
    <property type="evidence" value="ECO:0007669"/>
    <property type="project" value="UniProtKB-KW"/>
</dbReference>
<reference evidence="7" key="1">
    <citation type="submission" date="2005-10" db="EMBL/GenBank/DDBJ databases">
        <authorList>
            <person name="Loftus B.J."/>
            <person name="Nene V.M."/>
            <person name="Hannick L.I."/>
            <person name="Bidwell S."/>
            <person name="Haas B."/>
            <person name="Amedeo P."/>
            <person name="Orvis J."/>
            <person name="Wortman J.R."/>
            <person name="White O.R."/>
            <person name="Salzberg S."/>
            <person name="Shumway M."/>
            <person name="Koo H."/>
            <person name="Zhao Y."/>
            <person name="Holmes M."/>
            <person name="Miller J."/>
            <person name="Schatz M."/>
            <person name="Pop M."/>
            <person name="Pai G."/>
            <person name="Utterback T."/>
            <person name="Rogers Y.-H."/>
            <person name="Kravitz S."/>
            <person name="Fraser C.M."/>
        </authorList>
    </citation>
    <scope>NUCLEOTIDE SEQUENCE</scope>
    <source>
        <strain evidence="7">Liverpool</strain>
    </source>
</reference>
<dbReference type="OMA" id="MTAEVTH"/>
<dbReference type="OrthoDB" id="5593200at2759"/>
<dbReference type="KEGG" id="aag:5569765"/>
<dbReference type="PANTHER" id="PTHR17005">
    <property type="entry name" value="MALE-ENHANCED ANTIGEN-1"/>
    <property type="match status" value="1"/>
</dbReference>
<evidence type="ECO:0000256" key="1">
    <source>
        <dbReference type="ARBA" id="ARBA00002540"/>
    </source>
</evidence>
<proteinExistence type="predicted"/>
<dbReference type="eggNOG" id="ENOG502SBHX">
    <property type="taxonomic scope" value="Eukaryota"/>
</dbReference>
<dbReference type="GO" id="GO:0030154">
    <property type="term" value="P:cell differentiation"/>
    <property type="evidence" value="ECO:0007669"/>
    <property type="project" value="UniProtKB-KW"/>
</dbReference>
<name>Q170I8_AEDAE</name>
<comment type="function">
    <text evidence="1">May play an important role in spermatogenesis and/or testis development.</text>
</comment>
<evidence type="ECO:0000256" key="2">
    <source>
        <dbReference type="ARBA" id="ARBA00022245"/>
    </source>
</evidence>
<accession>Q170I8</accession>
<organism evidence="7 8">
    <name type="scientific">Aedes aegypti</name>
    <name type="common">Yellowfever mosquito</name>
    <name type="synonym">Culex aegypti</name>
    <dbReference type="NCBI Taxonomy" id="7159"/>
    <lineage>
        <taxon>Eukaryota</taxon>
        <taxon>Metazoa</taxon>
        <taxon>Ecdysozoa</taxon>
        <taxon>Arthropoda</taxon>
        <taxon>Hexapoda</taxon>
        <taxon>Insecta</taxon>
        <taxon>Pterygota</taxon>
        <taxon>Neoptera</taxon>
        <taxon>Endopterygota</taxon>
        <taxon>Diptera</taxon>
        <taxon>Nematocera</taxon>
        <taxon>Culicoidea</taxon>
        <taxon>Culicidae</taxon>
        <taxon>Culicinae</taxon>
        <taxon>Aedini</taxon>
        <taxon>Aedes</taxon>
        <taxon>Stegomyia</taxon>
    </lineage>
</organism>
<dbReference type="PhylomeDB" id="Q170I8"/>
<dbReference type="AlphaFoldDB" id="Q170I8"/>
<dbReference type="Pfam" id="PF06910">
    <property type="entry name" value="MEA1"/>
    <property type="match status" value="1"/>
</dbReference>
<dbReference type="VEuPathDB" id="VectorBase:AAEL007900"/>
<reference evidence="7" key="3">
    <citation type="submission" date="2012-09" db="EMBL/GenBank/DDBJ databases">
        <authorList>
            <consortium name="VectorBase"/>
        </authorList>
    </citation>
    <scope>NUCLEOTIDE SEQUENCE</scope>
    <source>
        <strain evidence="7">Liverpool</strain>
    </source>
</reference>
<dbReference type="Proteomes" id="UP000682892">
    <property type="component" value="Chromosome 3"/>
</dbReference>